<keyword evidence="2 7" id="KW-0808">Transferase</keyword>
<keyword evidence="1" id="KW-0328">Glycosyltransferase</keyword>
<dbReference type="GO" id="GO:0000162">
    <property type="term" value="P:L-tryptophan biosynthetic process"/>
    <property type="evidence" value="ECO:0007669"/>
    <property type="project" value="UniProtKB-KW"/>
</dbReference>
<dbReference type="STRING" id="1385514.N782_14225"/>
<gene>
    <name evidence="7" type="ORF">N782_14225</name>
</gene>
<dbReference type="InterPro" id="IPR017459">
    <property type="entry name" value="Glycosyl_Trfase_fam3_N_dom"/>
</dbReference>
<dbReference type="Gene3D" id="3.40.1030.10">
    <property type="entry name" value="Nucleoside phosphorylase/phosphoribosyltransferase catalytic domain"/>
    <property type="match status" value="1"/>
</dbReference>
<dbReference type="SUPFAM" id="SSF47648">
    <property type="entry name" value="Nucleoside phosphorylase/phosphoribosyltransferase N-terminal domain"/>
    <property type="match status" value="1"/>
</dbReference>
<accession>A0A0A2TC81</accession>
<dbReference type="Pfam" id="PF00591">
    <property type="entry name" value="Glycos_transf_3"/>
    <property type="match status" value="1"/>
</dbReference>
<dbReference type="PANTHER" id="PTHR43285">
    <property type="entry name" value="ANTHRANILATE PHOSPHORIBOSYLTRANSFERASE"/>
    <property type="match status" value="1"/>
</dbReference>
<dbReference type="eggNOG" id="COG0547">
    <property type="taxonomic scope" value="Bacteria"/>
</dbReference>
<dbReference type="GO" id="GO:0005829">
    <property type="term" value="C:cytosol"/>
    <property type="evidence" value="ECO:0007669"/>
    <property type="project" value="TreeGrafter"/>
</dbReference>
<dbReference type="RefSeq" id="WP_036821063.1">
    <property type="nucleotide sequence ID" value="NZ_AVBF01000039.1"/>
</dbReference>
<dbReference type="InterPro" id="IPR036320">
    <property type="entry name" value="Glycosyl_Trfase_fam3_N_dom_sf"/>
</dbReference>
<dbReference type="AlphaFoldDB" id="A0A0A2TC81"/>
<keyword evidence="8" id="KW-1185">Reference proteome</keyword>
<dbReference type="InterPro" id="IPR035902">
    <property type="entry name" value="Nuc_phospho_transferase"/>
</dbReference>
<dbReference type="EMBL" id="AVBF01000039">
    <property type="protein sequence ID" value="KGP72033.1"/>
    <property type="molecule type" value="Genomic_DNA"/>
</dbReference>
<dbReference type="OrthoDB" id="9926at2"/>
<evidence type="ECO:0000259" key="5">
    <source>
        <dbReference type="Pfam" id="PF00591"/>
    </source>
</evidence>
<name>A0A0A2TC81_9BACI</name>
<keyword evidence="3" id="KW-0822">Tryptophan biosynthesis</keyword>
<keyword evidence="3" id="KW-0028">Amino-acid biosynthesis</keyword>
<dbReference type="GO" id="GO:0004048">
    <property type="term" value="F:anthranilate phosphoribosyltransferase activity"/>
    <property type="evidence" value="ECO:0007669"/>
    <property type="project" value="InterPro"/>
</dbReference>
<dbReference type="PANTHER" id="PTHR43285:SF2">
    <property type="entry name" value="ANTHRANILATE PHOSPHORIBOSYLTRANSFERASE"/>
    <property type="match status" value="1"/>
</dbReference>
<comment type="caution">
    <text evidence="7">The sequence shown here is derived from an EMBL/GenBank/DDBJ whole genome shotgun (WGS) entry which is preliminary data.</text>
</comment>
<evidence type="ECO:0000259" key="6">
    <source>
        <dbReference type="Pfam" id="PF02885"/>
    </source>
</evidence>
<dbReference type="Proteomes" id="UP000030147">
    <property type="component" value="Unassembled WGS sequence"/>
</dbReference>
<organism evidence="7 8">
    <name type="scientific">Pontibacillus yanchengensis Y32</name>
    <dbReference type="NCBI Taxonomy" id="1385514"/>
    <lineage>
        <taxon>Bacteria</taxon>
        <taxon>Bacillati</taxon>
        <taxon>Bacillota</taxon>
        <taxon>Bacilli</taxon>
        <taxon>Bacillales</taxon>
        <taxon>Bacillaceae</taxon>
        <taxon>Pontibacillus</taxon>
    </lineage>
</organism>
<dbReference type="SUPFAM" id="SSF52418">
    <property type="entry name" value="Nucleoside phosphorylase/phosphoribosyltransferase catalytic domain"/>
    <property type="match status" value="1"/>
</dbReference>
<evidence type="ECO:0000256" key="1">
    <source>
        <dbReference type="ARBA" id="ARBA00022676"/>
    </source>
</evidence>
<evidence type="ECO:0000313" key="7">
    <source>
        <dbReference type="EMBL" id="KGP72033.1"/>
    </source>
</evidence>
<evidence type="ECO:0000256" key="4">
    <source>
        <dbReference type="ARBA" id="ARBA00023141"/>
    </source>
</evidence>
<evidence type="ECO:0000256" key="3">
    <source>
        <dbReference type="ARBA" id="ARBA00022822"/>
    </source>
</evidence>
<keyword evidence="4" id="KW-0057">Aromatic amino acid biosynthesis</keyword>
<evidence type="ECO:0000313" key="8">
    <source>
        <dbReference type="Proteomes" id="UP000030147"/>
    </source>
</evidence>
<dbReference type="Gene3D" id="1.20.970.10">
    <property type="entry name" value="Transferase, Pyrimidine Nucleoside Phosphorylase, Chain C"/>
    <property type="match status" value="1"/>
</dbReference>
<feature type="domain" description="Glycosyl transferase family 3 N-terminal" evidence="6">
    <location>
        <begin position="5"/>
        <end position="68"/>
    </location>
</feature>
<dbReference type="InterPro" id="IPR005940">
    <property type="entry name" value="Anthranilate_Pribosyl_Tfrase"/>
</dbReference>
<feature type="domain" description="Glycosyl transferase family 3" evidence="5">
    <location>
        <begin position="91"/>
        <end position="331"/>
    </location>
</feature>
<reference evidence="7 8" key="1">
    <citation type="journal article" date="2015" name="Stand. Genomic Sci.">
        <title>High quality draft genome sequence of the moderately halophilic bacterium Pontibacillus yanchengensis Y32(T) and comparison among Pontibacillus genomes.</title>
        <authorList>
            <person name="Huang J."/>
            <person name="Qiao Z.X."/>
            <person name="Tang J.W."/>
            <person name="Wang G."/>
        </authorList>
    </citation>
    <scope>NUCLEOTIDE SEQUENCE [LARGE SCALE GENOMIC DNA]</scope>
    <source>
        <strain evidence="7 8">Y32</strain>
    </source>
</reference>
<dbReference type="Pfam" id="PF02885">
    <property type="entry name" value="Glycos_trans_3N"/>
    <property type="match status" value="1"/>
</dbReference>
<proteinExistence type="predicted"/>
<dbReference type="InterPro" id="IPR000312">
    <property type="entry name" value="Glycosyl_Trfase_fam3"/>
</dbReference>
<protein>
    <submittedName>
        <fullName evidence="7">Glycosyl transferase</fullName>
    </submittedName>
</protein>
<sequence length="344" mass="38800">MQEWLKEVARGKRGSTDLSYDQTREAAASILNGEATDAQVAGYLVAERIKTESPDEMLAFVHSLREHSQTIPVPSSVQRSLVDFAGPYNGRKSFLATIPVSILLSEYGIPAYLHSSDALPPKYGTTVKDVLTALGIKVEQTHQQITQSIEEKGIGFASTESLCPSLGRLRPIREQLHVRTLLNTAEKLLNLSNAHSLMMGAYHRTAINKIYPLFEGLTYQHVYIVQGVEGSEDLPVHRNSFIFKISNETYEDWVVKPKDYGLLDKEFDKDHKLTIQEQADIILALLSGEVPESYRYYYNQVLFNAGIRYYLFGDVETIEEGISIAKEQLQSQKGLRQLEKWRGD</sequence>
<evidence type="ECO:0000256" key="2">
    <source>
        <dbReference type="ARBA" id="ARBA00022679"/>
    </source>
</evidence>